<evidence type="ECO:0000313" key="2">
    <source>
        <dbReference type="EMBL" id="CAL1358442.1"/>
    </source>
</evidence>
<dbReference type="InterPro" id="IPR005135">
    <property type="entry name" value="Endo/exonuclease/phosphatase"/>
</dbReference>
<feature type="domain" description="Endonuclease/exonuclease/phosphatase" evidence="1">
    <location>
        <begin position="5"/>
        <end position="147"/>
    </location>
</feature>
<dbReference type="Gene3D" id="3.60.10.10">
    <property type="entry name" value="Endonuclease/exonuclease/phosphatase"/>
    <property type="match status" value="1"/>
</dbReference>
<dbReference type="Proteomes" id="UP001497516">
    <property type="component" value="Chromosome 10"/>
</dbReference>
<dbReference type="EMBL" id="OZ034814">
    <property type="protein sequence ID" value="CAL1358442.1"/>
    <property type="molecule type" value="Genomic_DNA"/>
</dbReference>
<dbReference type="SUPFAM" id="SSF56219">
    <property type="entry name" value="DNase I-like"/>
    <property type="match status" value="1"/>
</dbReference>
<dbReference type="AlphaFoldDB" id="A0AAV2CR99"/>
<gene>
    <name evidence="2" type="ORF">LTRI10_LOCUS5997</name>
</gene>
<name>A0AAV2CR99_9ROSI</name>
<organism evidence="2 3">
    <name type="scientific">Linum trigynum</name>
    <dbReference type="NCBI Taxonomy" id="586398"/>
    <lineage>
        <taxon>Eukaryota</taxon>
        <taxon>Viridiplantae</taxon>
        <taxon>Streptophyta</taxon>
        <taxon>Embryophyta</taxon>
        <taxon>Tracheophyta</taxon>
        <taxon>Spermatophyta</taxon>
        <taxon>Magnoliopsida</taxon>
        <taxon>eudicotyledons</taxon>
        <taxon>Gunneridae</taxon>
        <taxon>Pentapetalae</taxon>
        <taxon>rosids</taxon>
        <taxon>fabids</taxon>
        <taxon>Malpighiales</taxon>
        <taxon>Linaceae</taxon>
        <taxon>Linum</taxon>
    </lineage>
</organism>
<evidence type="ECO:0000313" key="3">
    <source>
        <dbReference type="Proteomes" id="UP001497516"/>
    </source>
</evidence>
<protein>
    <recommendedName>
        <fullName evidence="1">Endonuclease/exonuclease/phosphatase domain-containing protein</fullName>
    </recommendedName>
</protein>
<keyword evidence="3" id="KW-1185">Reference proteome</keyword>
<evidence type="ECO:0000259" key="1">
    <source>
        <dbReference type="Pfam" id="PF03372"/>
    </source>
</evidence>
<accession>A0AAV2CR99</accession>
<dbReference type="Pfam" id="PF03372">
    <property type="entry name" value="Exo_endo_phos"/>
    <property type="match status" value="1"/>
</dbReference>
<sequence>MKILCWNVRGFNAPDKHSAVLKKVRRLHLDIIAIIETRVAEANSVGILTKQFSQLQNMNNYPKSPNGRVWLLWKEGLKITKVEDGKHFLKVKVWGVIPFMLMVVYSPNKEVERSALYKDLLSHKDSLPMVVFGDFNAVLSPRETSNLDVMNPSMVEFQT</sequence>
<dbReference type="GO" id="GO:0003824">
    <property type="term" value="F:catalytic activity"/>
    <property type="evidence" value="ECO:0007669"/>
    <property type="project" value="InterPro"/>
</dbReference>
<dbReference type="InterPro" id="IPR036691">
    <property type="entry name" value="Endo/exonu/phosph_ase_sf"/>
</dbReference>
<reference evidence="2 3" key="1">
    <citation type="submission" date="2024-04" db="EMBL/GenBank/DDBJ databases">
        <authorList>
            <person name="Fracassetti M."/>
        </authorList>
    </citation>
    <scope>NUCLEOTIDE SEQUENCE [LARGE SCALE GENOMIC DNA]</scope>
</reference>
<proteinExistence type="predicted"/>